<keyword evidence="1" id="KW-0732">Signal</keyword>
<evidence type="ECO:0000313" key="3">
    <source>
        <dbReference type="Proteomes" id="UP001596111"/>
    </source>
</evidence>
<feature type="chain" id="PRO_5047500877" description="Type 1 fimbrial protein" evidence="1">
    <location>
        <begin position="27"/>
        <end position="118"/>
    </location>
</feature>
<reference evidence="3" key="1">
    <citation type="journal article" date="2019" name="Int. J. Syst. Evol. Microbiol.">
        <title>The Global Catalogue of Microorganisms (GCM) 10K type strain sequencing project: providing services to taxonomists for standard genome sequencing and annotation.</title>
        <authorList>
            <consortium name="The Broad Institute Genomics Platform"/>
            <consortium name="The Broad Institute Genome Sequencing Center for Infectious Disease"/>
            <person name="Wu L."/>
            <person name="Ma J."/>
        </authorList>
    </citation>
    <scope>NUCLEOTIDE SEQUENCE [LARGE SCALE GENOMIC DNA]</scope>
    <source>
        <strain evidence="3">CGMCC 1.13587</strain>
    </source>
</reference>
<dbReference type="RefSeq" id="WP_377325222.1">
    <property type="nucleotide sequence ID" value="NZ_JBHSNG010000004.1"/>
</dbReference>
<name>A0ABW0SUA1_9GAMM</name>
<evidence type="ECO:0000313" key="2">
    <source>
        <dbReference type="EMBL" id="MFC5580594.1"/>
    </source>
</evidence>
<evidence type="ECO:0008006" key="4">
    <source>
        <dbReference type="Google" id="ProtNLM"/>
    </source>
</evidence>
<keyword evidence="3" id="KW-1185">Reference proteome</keyword>
<dbReference type="EMBL" id="JBHSNG010000004">
    <property type="protein sequence ID" value="MFC5580594.1"/>
    <property type="molecule type" value="Genomic_DNA"/>
</dbReference>
<accession>A0ABW0SUA1</accession>
<gene>
    <name evidence="2" type="ORF">ACFPPB_05665</name>
</gene>
<evidence type="ECO:0000256" key="1">
    <source>
        <dbReference type="SAM" id="SignalP"/>
    </source>
</evidence>
<dbReference type="Proteomes" id="UP001596111">
    <property type="component" value="Unassembled WGS sequence"/>
</dbReference>
<protein>
    <recommendedName>
        <fullName evidence="4">Type 1 fimbrial protein</fullName>
    </recommendedName>
</protein>
<proteinExistence type="predicted"/>
<sequence length="118" mass="11620">MTGPFFSFSLAGCALALSLVASNAKAAGGRIAFSGAVVTPTCSVVPASGSQAGGISGSPFGVDCPGSASAGAAKPAYVATVTKLTAAEPDRVLEYFSDYVAAGHAAAERPMLVTQVYE</sequence>
<feature type="signal peptide" evidence="1">
    <location>
        <begin position="1"/>
        <end position="26"/>
    </location>
</feature>
<organism evidence="2 3">
    <name type="scientific">Rhodanobacter terrae</name>
    <dbReference type="NCBI Taxonomy" id="418647"/>
    <lineage>
        <taxon>Bacteria</taxon>
        <taxon>Pseudomonadati</taxon>
        <taxon>Pseudomonadota</taxon>
        <taxon>Gammaproteobacteria</taxon>
        <taxon>Lysobacterales</taxon>
        <taxon>Rhodanobacteraceae</taxon>
        <taxon>Rhodanobacter</taxon>
    </lineage>
</organism>
<comment type="caution">
    <text evidence="2">The sequence shown here is derived from an EMBL/GenBank/DDBJ whole genome shotgun (WGS) entry which is preliminary data.</text>
</comment>